<comment type="caution">
    <text evidence="1">The sequence shown here is derived from an EMBL/GenBank/DDBJ whole genome shotgun (WGS) entry which is preliminary data.</text>
</comment>
<reference evidence="1 2" key="1">
    <citation type="submission" date="2019-07" db="EMBL/GenBank/DDBJ databases">
        <title>Whole genome shotgun sequence of Rhodospirillum oryzae NBRC 107573.</title>
        <authorList>
            <person name="Hosoyama A."/>
            <person name="Uohara A."/>
            <person name="Ohji S."/>
            <person name="Ichikawa N."/>
        </authorList>
    </citation>
    <scope>NUCLEOTIDE SEQUENCE [LARGE SCALE GENOMIC DNA]</scope>
    <source>
        <strain evidence="1 2">NBRC 107573</strain>
    </source>
</reference>
<organism evidence="1 2">
    <name type="scientific">Pararhodospirillum oryzae</name>
    <dbReference type="NCBI Taxonomy" id="478448"/>
    <lineage>
        <taxon>Bacteria</taxon>
        <taxon>Pseudomonadati</taxon>
        <taxon>Pseudomonadota</taxon>
        <taxon>Alphaproteobacteria</taxon>
        <taxon>Rhodospirillales</taxon>
        <taxon>Rhodospirillaceae</taxon>
        <taxon>Pararhodospirillum</taxon>
    </lineage>
</organism>
<dbReference type="Proteomes" id="UP000321567">
    <property type="component" value="Unassembled WGS sequence"/>
</dbReference>
<sequence>MVSFQASHVLHPALVVSFFYLRVLHLKAYVFKIISKRRTGETFYIFENEGAWPCLTHGPNRLWKHVARVVMGAVFSSEGKGLARGPSRNQVHLTTVGAEIDRSHVPLDEWPIHDVINAAFLVLSNGIATISIPLNNLNRFEPSLMKAHSQAASPCEKLD</sequence>
<evidence type="ECO:0000313" key="1">
    <source>
        <dbReference type="EMBL" id="GEO80606.1"/>
    </source>
</evidence>
<accession>A0A512H560</accession>
<gene>
    <name evidence="1" type="ORF">ROR02_07370</name>
</gene>
<keyword evidence="2" id="KW-1185">Reference proteome</keyword>
<dbReference type="AlphaFoldDB" id="A0A512H560"/>
<evidence type="ECO:0000313" key="2">
    <source>
        <dbReference type="Proteomes" id="UP000321567"/>
    </source>
</evidence>
<dbReference type="EMBL" id="BJZO01000012">
    <property type="protein sequence ID" value="GEO80606.1"/>
    <property type="molecule type" value="Genomic_DNA"/>
</dbReference>
<protein>
    <submittedName>
        <fullName evidence="1">Uncharacterized protein</fullName>
    </submittedName>
</protein>
<dbReference type="AntiFam" id="ANF00163">
    <property type="entry name" value="Shadow ORF (opposite pspPIM)"/>
</dbReference>
<proteinExistence type="predicted"/>
<name>A0A512H560_9PROT</name>